<dbReference type="EMBL" id="CP030850">
    <property type="protein sequence ID" value="AXE16661.1"/>
    <property type="molecule type" value="Genomic_DNA"/>
</dbReference>
<dbReference type="Pfam" id="PF04397">
    <property type="entry name" value="LytTR"/>
    <property type="match status" value="1"/>
</dbReference>
<dbReference type="OrthoDB" id="9808614at2"/>
<dbReference type="KEGG" id="run:DR864_02415"/>
<dbReference type="PANTHER" id="PTHR37299">
    <property type="entry name" value="TRANSCRIPTIONAL REGULATOR-RELATED"/>
    <property type="match status" value="1"/>
</dbReference>
<dbReference type="GO" id="GO:0000156">
    <property type="term" value="F:phosphorelay response regulator activity"/>
    <property type="evidence" value="ECO:0007669"/>
    <property type="project" value="InterPro"/>
</dbReference>
<evidence type="ECO:0000313" key="2">
    <source>
        <dbReference type="EMBL" id="AXE16661.1"/>
    </source>
</evidence>
<evidence type="ECO:0000313" key="3">
    <source>
        <dbReference type="Proteomes" id="UP000251993"/>
    </source>
</evidence>
<name>A0A344TDE0_9BACT</name>
<feature type="domain" description="HTH LytTR-type" evidence="1">
    <location>
        <begin position="19"/>
        <end position="120"/>
    </location>
</feature>
<dbReference type="Gene3D" id="2.40.50.1020">
    <property type="entry name" value="LytTr DNA-binding domain"/>
    <property type="match status" value="1"/>
</dbReference>
<protein>
    <recommendedName>
        <fullName evidence="1">HTH LytTR-type domain-containing protein</fullName>
    </recommendedName>
</protein>
<proteinExistence type="predicted"/>
<evidence type="ECO:0000259" key="1">
    <source>
        <dbReference type="PROSITE" id="PS50930"/>
    </source>
</evidence>
<accession>A0A344TDE0</accession>
<dbReference type="InterPro" id="IPR007492">
    <property type="entry name" value="LytTR_DNA-bd_dom"/>
</dbReference>
<dbReference type="InterPro" id="IPR046947">
    <property type="entry name" value="LytR-like"/>
</dbReference>
<dbReference type="PANTHER" id="PTHR37299:SF1">
    <property type="entry name" value="STAGE 0 SPORULATION PROTEIN A HOMOLOG"/>
    <property type="match status" value="1"/>
</dbReference>
<reference evidence="2 3" key="1">
    <citation type="submission" date="2018-07" db="EMBL/GenBank/DDBJ databases">
        <title>Genome sequencing of Runella.</title>
        <authorList>
            <person name="Baek M.-G."/>
            <person name="Yi H."/>
        </authorList>
    </citation>
    <scope>NUCLEOTIDE SEQUENCE [LARGE SCALE GENOMIC DNA]</scope>
    <source>
        <strain evidence="2 3">HYN0085</strain>
    </source>
</reference>
<dbReference type="GO" id="GO:0003677">
    <property type="term" value="F:DNA binding"/>
    <property type="evidence" value="ECO:0007669"/>
    <property type="project" value="InterPro"/>
</dbReference>
<dbReference type="AlphaFoldDB" id="A0A344TDE0"/>
<dbReference type="PROSITE" id="PS50930">
    <property type="entry name" value="HTH_LYTTR"/>
    <property type="match status" value="1"/>
</dbReference>
<sequence>MMNTYSFPLSTLGLPNLMIQTSDGKRPVNISEIVFLESARNYTFAYLTDGSRVITSKTIGIFESPFAKHGFIRINKSIIANLSYITESCKNEGYAIRLLNGQWHTCSRRRTSKVKKVIKQLKTL</sequence>
<dbReference type="RefSeq" id="WP_114065448.1">
    <property type="nucleotide sequence ID" value="NZ_CP030850.1"/>
</dbReference>
<dbReference type="SMART" id="SM00850">
    <property type="entry name" value="LytTR"/>
    <property type="match status" value="1"/>
</dbReference>
<gene>
    <name evidence="2" type="ORF">DR864_02415</name>
</gene>
<organism evidence="2 3">
    <name type="scientific">Runella rosea</name>
    <dbReference type="NCBI Taxonomy" id="2259595"/>
    <lineage>
        <taxon>Bacteria</taxon>
        <taxon>Pseudomonadati</taxon>
        <taxon>Bacteroidota</taxon>
        <taxon>Cytophagia</taxon>
        <taxon>Cytophagales</taxon>
        <taxon>Spirosomataceae</taxon>
        <taxon>Runella</taxon>
    </lineage>
</organism>
<dbReference type="Proteomes" id="UP000251993">
    <property type="component" value="Chromosome"/>
</dbReference>
<keyword evidence="3" id="KW-1185">Reference proteome</keyword>